<comment type="caution">
    <text evidence="5">The sequence shown here is derived from an EMBL/GenBank/DDBJ whole genome shotgun (WGS) entry which is preliminary data.</text>
</comment>
<dbReference type="GO" id="GO:0034456">
    <property type="term" value="C:UTP-C complex"/>
    <property type="evidence" value="ECO:0007669"/>
    <property type="project" value="TreeGrafter"/>
</dbReference>
<dbReference type="OrthoDB" id="5390at2759"/>
<evidence type="ECO:0000256" key="2">
    <source>
        <dbReference type="SAM" id="MobiDB-lite"/>
    </source>
</evidence>
<feature type="domain" description="Ribosomal RNA-processing protein 7 C-terminal" evidence="3">
    <location>
        <begin position="195"/>
        <end position="311"/>
    </location>
</feature>
<dbReference type="Proteomes" id="UP000631181">
    <property type="component" value="Unassembled WGS sequence"/>
</dbReference>
<evidence type="ECO:0000313" key="5">
    <source>
        <dbReference type="EMBL" id="KAF7713861.1"/>
    </source>
</evidence>
<dbReference type="EMBL" id="WIWV01000103">
    <property type="protein sequence ID" value="KAF7713861.1"/>
    <property type="molecule type" value="Genomic_DNA"/>
</dbReference>
<feature type="domain" description="Rrp7 RRM-like N-terminal" evidence="4">
    <location>
        <begin position="7"/>
        <end position="174"/>
    </location>
</feature>
<comment type="similarity">
    <text evidence="1">Belongs to the RRP7 family.</text>
</comment>
<organism evidence="5 6">
    <name type="scientific">Penicillium ucsense</name>
    <dbReference type="NCBI Taxonomy" id="2839758"/>
    <lineage>
        <taxon>Eukaryota</taxon>
        <taxon>Fungi</taxon>
        <taxon>Dikarya</taxon>
        <taxon>Ascomycota</taxon>
        <taxon>Pezizomycotina</taxon>
        <taxon>Eurotiomycetes</taxon>
        <taxon>Eurotiomycetidae</taxon>
        <taxon>Eurotiales</taxon>
        <taxon>Aspergillaceae</taxon>
        <taxon>Penicillium</taxon>
    </lineage>
</organism>
<proteinExistence type="inferred from homology"/>
<evidence type="ECO:0000256" key="1">
    <source>
        <dbReference type="ARBA" id="ARBA00006110"/>
    </source>
</evidence>
<dbReference type="InterPro" id="IPR024326">
    <property type="entry name" value="RRP7_C"/>
</dbReference>
<feature type="region of interest" description="Disordered" evidence="2">
    <location>
        <begin position="221"/>
        <end position="242"/>
    </location>
</feature>
<dbReference type="Pfam" id="PF12923">
    <property type="entry name" value="RRP7"/>
    <property type="match status" value="1"/>
</dbReference>
<dbReference type="CDD" id="cd12950">
    <property type="entry name" value="RRP7_Rrp7p"/>
    <property type="match status" value="1"/>
</dbReference>
<dbReference type="InterPro" id="IPR040447">
    <property type="entry name" value="RRM_Rrp7"/>
</dbReference>
<protein>
    <recommendedName>
        <fullName evidence="7">Ribosomal RNA-processing protein 7 C-terminal domain-containing protein</fullName>
    </recommendedName>
</protein>
<dbReference type="GO" id="GO:0000028">
    <property type="term" value="P:ribosomal small subunit assembly"/>
    <property type="evidence" value="ECO:0007669"/>
    <property type="project" value="TreeGrafter"/>
</dbReference>
<dbReference type="CDD" id="cd12293">
    <property type="entry name" value="dRRM_Rrp7p"/>
    <property type="match status" value="1"/>
</dbReference>
<dbReference type="GO" id="GO:0006364">
    <property type="term" value="P:rRNA processing"/>
    <property type="evidence" value="ECO:0007669"/>
    <property type="project" value="TreeGrafter"/>
</dbReference>
<evidence type="ECO:0000259" key="4">
    <source>
        <dbReference type="Pfam" id="PF17799"/>
    </source>
</evidence>
<keyword evidence="6" id="KW-1185">Reference proteome</keyword>
<dbReference type="AlphaFoldDB" id="A0A8J8VY94"/>
<dbReference type="PANTHER" id="PTHR13191:SF0">
    <property type="entry name" value="RIBOSOMAL RNA-PROCESSING PROTEIN 7 HOMOLOG A-RELATED"/>
    <property type="match status" value="1"/>
</dbReference>
<evidence type="ECO:0000259" key="3">
    <source>
        <dbReference type="Pfam" id="PF12923"/>
    </source>
</evidence>
<dbReference type="Gene3D" id="6.10.250.1770">
    <property type="match status" value="1"/>
</dbReference>
<gene>
    <name evidence="5" type="ORF">PECM_000475</name>
</gene>
<evidence type="ECO:0000313" key="6">
    <source>
        <dbReference type="Proteomes" id="UP000631181"/>
    </source>
</evidence>
<dbReference type="GO" id="GO:0032545">
    <property type="term" value="C:CURI complex"/>
    <property type="evidence" value="ECO:0007669"/>
    <property type="project" value="TreeGrafter"/>
</dbReference>
<dbReference type="Pfam" id="PF17799">
    <property type="entry name" value="RRM_Rrp7"/>
    <property type="match status" value="1"/>
</dbReference>
<dbReference type="PANTHER" id="PTHR13191">
    <property type="entry name" value="RIBOSOMAL RNA PROCESSING PROTEIN 7-RELATED"/>
    <property type="match status" value="1"/>
</dbReference>
<sequence>MKNATVEVAGYTTLPVQLPPTSTFPTPATHYLYIRPHEPRIPDPDSTRSLFIVNVPIDTTEVHLRHLFSTQLSSGRIERISFEDVPVKKAGVAAATESNLSHRSNKKRKRVTVTADDLQSLLDNIRPPSTWDRPLHKSGTHVIVVFADKPSMEASLKAATKAARKGTPVIWGDGISTHKMPPALGLPRYLVHEERRYPDRAELLRTVNEFMTTFEQVAEARKREESKKAGEPDEDGFVTVTSGPKLNSVAREDEMKELVAKQKKKEEGLEDFYRFQSREKRKEKQQMLLKRFNEDRRKLQDLKMRRGKIRPEVGIRAFDCSIFDLHINRFESLRPSWNFGRDLFSLYGE</sequence>
<evidence type="ECO:0008006" key="7">
    <source>
        <dbReference type="Google" id="ProtNLM"/>
    </source>
</evidence>
<feature type="compositionally biased region" description="Basic and acidic residues" evidence="2">
    <location>
        <begin position="221"/>
        <end position="231"/>
    </location>
</feature>
<accession>A0A8J8VY94</accession>
<reference evidence="5" key="1">
    <citation type="journal article" date="2020" name="Front. Microbiol.">
        <title>Gene regulatory networks of Penicillium echinulatum 2HH and Penicillium oxalicum 114-2 inferred by a computational biology approach.</title>
        <authorList>
            <person name="Lenz A.R."/>
            <person name="Galan-Vasquez E."/>
            <person name="Balbinot E."/>
            <person name="De Abreu F.P."/>
            <person name="De Oliveira N.S."/>
            <person name="Da Rosa L.O."/>
            <person name="De Avila E Silva S."/>
            <person name="Camassola M."/>
            <person name="Dillon A.J.P."/>
            <person name="Perez-Rueda E."/>
        </authorList>
    </citation>
    <scope>NUCLEOTIDE SEQUENCE</scope>
    <source>
        <strain evidence="5">S1M29</strain>
    </source>
</reference>
<name>A0A8J8VY94_9EURO</name>
<dbReference type="InterPro" id="IPR040446">
    <property type="entry name" value="RRP7"/>
</dbReference>